<evidence type="ECO:0008006" key="3">
    <source>
        <dbReference type="Google" id="ProtNLM"/>
    </source>
</evidence>
<accession>A0ABW3HEM6</accession>
<protein>
    <recommendedName>
        <fullName evidence="3">Plasmid mobilization relaxosome protein MobC</fullName>
    </recommendedName>
</protein>
<sequence>MTTEERAWLEQEAGTLTLSSYVRSRLLDTPGKRRQHRKQPNLDRVALARILALLGQSNLAPNLSTITEAVRTGTVELGPELASSLRQACADIALMRCDLIRALGIRAE</sequence>
<name>A0ABW3HEM6_9SPHN</name>
<comment type="caution">
    <text evidence="1">The sequence shown here is derived from an EMBL/GenBank/DDBJ whole genome shotgun (WGS) entry which is preliminary data.</text>
</comment>
<dbReference type="EMBL" id="JBHTJG010000016">
    <property type="protein sequence ID" value="MFD0948693.1"/>
    <property type="molecule type" value="Genomic_DNA"/>
</dbReference>
<reference evidence="2" key="1">
    <citation type="journal article" date="2019" name="Int. J. Syst. Evol. Microbiol.">
        <title>The Global Catalogue of Microorganisms (GCM) 10K type strain sequencing project: providing services to taxonomists for standard genome sequencing and annotation.</title>
        <authorList>
            <consortium name="The Broad Institute Genomics Platform"/>
            <consortium name="The Broad Institute Genome Sequencing Center for Infectious Disease"/>
            <person name="Wu L."/>
            <person name="Ma J."/>
        </authorList>
    </citation>
    <scope>NUCLEOTIDE SEQUENCE [LARGE SCALE GENOMIC DNA]</scope>
    <source>
        <strain evidence="2">CCUG 62982</strain>
    </source>
</reference>
<organism evidence="1 2">
    <name type="scientific">Sphingomonas canadensis</name>
    <dbReference type="NCBI Taxonomy" id="1219257"/>
    <lineage>
        <taxon>Bacteria</taxon>
        <taxon>Pseudomonadati</taxon>
        <taxon>Pseudomonadota</taxon>
        <taxon>Alphaproteobacteria</taxon>
        <taxon>Sphingomonadales</taxon>
        <taxon>Sphingomonadaceae</taxon>
        <taxon>Sphingomonas</taxon>
    </lineage>
</organism>
<proteinExistence type="predicted"/>
<dbReference type="Proteomes" id="UP001596977">
    <property type="component" value="Unassembled WGS sequence"/>
</dbReference>
<keyword evidence="2" id="KW-1185">Reference proteome</keyword>
<gene>
    <name evidence="1" type="ORF">ACFQ1E_20300</name>
</gene>
<evidence type="ECO:0000313" key="2">
    <source>
        <dbReference type="Proteomes" id="UP001596977"/>
    </source>
</evidence>
<evidence type="ECO:0000313" key="1">
    <source>
        <dbReference type="EMBL" id="MFD0948693.1"/>
    </source>
</evidence>